<organism evidence="1 2">
    <name type="scientific">Hamiltonella defensa subsp. Acyrthosiphon pisum (strain 5AT)</name>
    <dbReference type="NCBI Taxonomy" id="572265"/>
    <lineage>
        <taxon>Bacteria</taxon>
        <taxon>Pseudomonadati</taxon>
        <taxon>Pseudomonadota</taxon>
        <taxon>Gammaproteobacteria</taxon>
        <taxon>Enterobacterales</taxon>
        <taxon>Enterobacteriaceae</taxon>
        <taxon>aphid secondary symbionts</taxon>
        <taxon>Candidatus Williamhamiltonella</taxon>
    </lineage>
</organism>
<evidence type="ECO:0000313" key="2">
    <source>
        <dbReference type="Proteomes" id="UP000002334"/>
    </source>
</evidence>
<evidence type="ECO:0000313" key="1">
    <source>
        <dbReference type="EMBL" id="ACQ67812.1"/>
    </source>
</evidence>
<reference evidence="1 2" key="1">
    <citation type="journal article" date="2009" name="Proc. Natl. Acad. Sci. U.S.A.">
        <title>Hamiltonella defensa, genome evolution of protective bacterial endosymbiont from pathogenic ancestors.</title>
        <authorList>
            <person name="Degnan P.H."/>
            <person name="Yu Y."/>
            <person name="Sisneros N."/>
            <person name="Wing R.A."/>
            <person name="Moran N.A."/>
        </authorList>
    </citation>
    <scope>NUCLEOTIDE SEQUENCE [LARGE SCALE GENOMIC DNA]</scope>
    <source>
        <strain evidence="2">5AT</strain>
    </source>
</reference>
<proteinExistence type="predicted"/>
<protein>
    <submittedName>
        <fullName evidence="1">Uncharacterized protein</fullName>
    </submittedName>
</protein>
<accession>C4K5G9</accession>
<dbReference type="KEGG" id="hde:HDEF_1145"/>
<name>C4K5G9_HAMD5</name>
<sequence>MIGREKSLLHLQIAKNISKFFKKFIEQKVTNKDLLLK</sequence>
<dbReference type="HOGENOM" id="CLU_3344388_0_0_6"/>
<dbReference type="EMBL" id="CP001277">
    <property type="protein sequence ID" value="ACQ67812.1"/>
    <property type="molecule type" value="Genomic_DNA"/>
</dbReference>
<keyword evidence="2" id="KW-1185">Reference proteome</keyword>
<gene>
    <name evidence="1" type="ordered locus">HDEF_1145</name>
</gene>
<dbReference type="AlphaFoldDB" id="C4K5G9"/>
<dbReference type="Proteomes" id="UP000002334">
    <property type="component" value="Chromosome"/>
</dbReference>